<sequence length="95" mass="9813">MGTLPGGAAHSDADAAGAAQGAGDAGSSAEEHAAQRREAERRERLRRAVEAYRATVRNEAAPDAPAPRSGAGANDERLLGDRPPHWQPKSPLPPG</sequence>
<organism evidence="2 3">
    <name type="scientific">Brevibacterium rongguiense</name>
    <dbReference type="NCBI Taxonomy" id="2695267"/>
    <lineage>
        <taxon>Bacteria</taxon>
        <taxon>Bacillati</taxon>
        <taxon>Actinomycetota</taxon>
        <taxon>Actinomycetes</taxon>
        <taxon>Micrococcales</taxon>
        <taxon>Brevibacteriaceae</taxon>
        <taxon>Brevibacterium</taxon>
    </lineage>
</organism>
<evidence type="ECO:0000313" key="2">
    <source>
        <dbReference type="EMBL" id="MYM19970.1"/>
    </source>
</evidence>
<name>A0A6N9H7G4_9MICO</name>
<feature type="compositionally biased region" description="Basic and acidic residues" evidence="1">
    <location>
        <begin position="29"/>
        <end position="50"/>
    </location>
</feature>
<comment type="caution">
    <text evidence="2">The sequence shown here is derived from an EMBL/GenBank/DDBJ whole genome shotgun (WGS) entry which is preliminary data.</text>
</comment>
<proteinExistence type="predicted"/>
<evidence type="ECO:0000256" key="1">
    <source>
        <dbReference type="SAM" id="MobiDB-lite"/>
    </source>
</evidence>
<evidence type="ECO:0000313" key="3">
    <source>
        <dbReference type="Proteomes" id="UP000469215"/>
    </source>
</evidence>
<reference evidence="2 3" key="1">
    <citation type="submission" date="2020-01" db="EMBL/GenBank/DDBJ databases">
        <authorList>
            <person name="Deng T."/>
        </authorList>
    </citation>
    <scope>NUCLEOTIDE SEQUENCE [LARGE SCALE GENOMIC DNA]</scope>
    <source>
        <strain evidence="2 3">5221</strain>
    </source>
</reference>
<keyword evidence="3" id="KW-1185">Reference proteome</keyword>
<dbReference type="RefSeq" id="WP_160953397.1">
    <property type="nucleotide sequence ID" value="NZ_WWEQ01000031.1"/>
</dbReference>
<accession>A0A6N9H7G4</accession>
<feature type="compositionally biased region" description="Low complexity" evidence="1">
    <location>
        <begin position="1"/>
        <end position="28"/>
    </location>
</feature>
<gene>
    <name evidence="2" type="ORF">GSY69_08315</name>
</gene>
<protein>
    <submittedName>
        <fullName evidence="2">Uncharacterized protein</fullName>
    </submittedName>
</protein>
<dbReference type="AlphaFoldDB" id="A0A6N9H7G4"/>
<dbReference type="Proteomes" id="UP000469215">
    <property type="component" value="Unassembled WGS sequence"/>
</dbReference>
<feature type="compositionally biased region" description="Basic and acidic residues" evidence="1">
    <location>
        <begin position="74"/>
        <end position="84"/>
    </location>
</feature>
<dbReference type="EMBL" id="WWEQ01000031">
    <property type="protein sequence ID" value="MYM19970.1"/>
    <property type="molecule type" value="Genomic_DNA"/>
</dbReference>
<feature type="region of interest" description="Disordered" evidence="1">
    <location>
        <begin position="1"/>
        <end position="95"/>
    </location>
</feature>